<evidence type="ECO:0000313" key="3">
    <source>
        <dbReference type="EMBL" id="PNF22224.1"/>
    </source>
</evidence>
<dbReference type="AlphaFoldDB" id="A0A2J7Q0X0"/>
<gene>
    <name evidence="3" type="ORF">B7P43_G02906</name>
</gene>
<keyword evidence="4" id="KW-1185">Reference proteome</keyword>
<accession>A0A2J7Q0X0</accession>
<evidence type="ECO:0008006" key="5">
    <source>
        <dbReference type="Google" id="ProtNLM"/>
    </source>
</evidence>
<dbReference type="InterPro" id="IPR023179">
    <property type="entry name" value="GTP-bd_ortho_bundle_sf"/>
</dbReference>
<keyword evidence="2" id="KW-0342">GTP-binding</keyword>
<dbReference type="GO" id="GO:0005730">
    <property type="term" value="C:nucleolus"/>
    <property type="evidence" value="ECO:0007669"/>
    <property type="project" value="TreeGrafter"/>
</dbReference>
<dbReference type="FunFam" id="1.10.1580.10:FF:000001">
    <property type="entry name" value="Nucleolar GTP-binding protein 2"/>
    <property type="match status" value="1"/>
</dbReference>
<evidence type="ECO:0000313" key="4">
    <source>
        <dbReference type="Proteomes" id="UP000235965"/>
    </source>
</evidence>
<proteinExistence type="predicted"/>
<dbReference type="EMBL" id="NEVH01019960">
    <property type="protein sequence ID" value="PNF22224.1"/>
    <property type="molecule type" value="Genomic_DNA"/>
</dbReference>
<dbReference type="Gene3D" id="1.10.1580.10">
    <property type="match status" value="1"/>
</dbReference>
<comment type="caution">
    <text evidence="3">The sequence shown here is derived from an EMBL/GenBank/DDBJ whole genome shotgun (WGS) entry which is preliminary data.</text>
</comment>
<reference evidence="3 4" key="1">
    <citation type="submission" date="2017-12" db="EMBL/GenBank/DDBJ databases">
        <title>Hemimetabolous genomes reveal molecular basis of termite eusociality.</title>
        <authorList>
            <person name="Harrison M.C."/>
            <person name="Jongepier E."/>
            <person name="Robertson H.M."/>
            <person name="Arning N."/>
            <person name="Bitard-Feildel T."/>
            <person name="Chao H."/>
            <person name="Childers C.P."/>
            <person name="Dinh H."/>
            <person name="Doddapaneni H."/>
            <person name="Dugan S."/>
            <person name="Gowin J."/>
            <person name="Greiner C."/>
            <person name="Han Y."/>
            <person name="Hu H."/>
            <person name="Hughes D.S.T."/>
            <person name="Huylmans A.-K."/>
            <person name="Kemena C."/>
            <person name="Kremer L.P.M."/>
            <person name="Lee S.L."/>
            <person name="Lopez-Ezquerra A."/>
            <person name="Mallet L."/>
            <person name="Monroy-Kuhn J.M."/>
            <person name="Moser A."/>
            <person name="Murali S.C."/>
            <person name="Muzny D.M."/>
            <person name="Otani S."/>
            <person name="Piulachs M.-D."/>
            <person name="Poelchau M."/>
            <person name="Qu J."/>
            <person name="Schaub F."/>
            <person name="Wada-Katsumata A."/>
            <person name="Worley K.C."/>
            <person name="Xie Q."/>
            <person name="Ylla G."/>
            <person name="Poulsen M."/>
            <person name="Gibbs R.A."/>
            <person name="Schal C."/>
            <person name="Richards S."/>
            <person name="Belles X."/>
            <person name="Korb J."/>
            <person name="Bornberg-Bauer E."/>
        </authorList>
    </citation>
    <scope>NUCLEOTIDE SEQUENCE [LARGE SCALE GENOMIC DNA]</scope>
    <source>
        <tissue evidence="3">Whole body</tissue>
    </source>
</reference>
<name>A0A2J7Q0X0_9NEOP</name>
<protein>
    <recommendedName>
        <fullName evidence="5">G domain-containing protein</fullName>
    </recommendedName>
</protein>
<sequence>MRRIYLIDCPGVVYPSAETDVEKVLKGVVRIELVNNPEDYIPTVLERVKKEYMLKTYKIDDWNSAQEFLEKLATRMGKLLKGSEPDIVTAARIVLNDWQRGRLPFYVPPLGFEVPLNEETSSSFIKEPQLSQATDGTENNTVIEVTALPENIYLNENSNINNGEGVSAGISSIERNVLLVQENKSIPDNIATVTEPEFKVFQDFSKIRVNLHYTEDHDKKLKQQQMKFLEQESNVSKKNDTELEIVVTGAGEPTNDKPENLETTVTSMDEECNVCESSSSSSDSDMETNSPTCSSSGAFYVTGIKNVHSNKRKLKFDAASGEMPARLTSKIRRRLEREMKPKRTGSNFYAVANVKNRNRNKNKFV</sequence>
<organism evidence="3 4">
    <name type="scientific">Cryptotermes secundus</name>
    <dbReference type="NCBI Taxonomy" id="105785"/>
    <lineage>
        <taxon>Eukaryota</taxon>
        <taxon>Metazoa</taxon>
        <taxon>Ecdysozoa</taxon>
        <taxon>Arthropoda</taxon>
        <taxon>Hexapoda</taxon>
        <taxon>Insecta</taxon>
        <taxon>Pterygota</taxon>
        <taxon>Neoptera</taxon>
        <taxon>Polyneoptera</taxon>
        <taxon>Dictyoptera</taxon>
        <taxon>Blattodea</taxon>
        <taxon>Blattoidea</taxon>
        <taxon>Termitoidae</taxon>
        <taxon>Kalotermitidae</taxon>
        <taxon>Cryptotermitinae</taxon>
        <taxon>Cryptotermes</taxon>
    </lineage>
</organism>
<dbReference type="PANTHER" id="PTHR11089">
    <property type="entry name" value="GTP-BINDING PROTEIN-RELATED"/>
    <property type="match status" value="1"/>
</dbReference>
<dbReference type="PANTHER" id="PTHR11089:SF9">
    <property type="entry name" value="NUCLEOLAR GTP-BINDING PROTEIN 2"/>
    <property type="match status" value="1"/>
</dbReference>
<dbReference type="OrthoDB" id="444945at2759"/>
<evidence type="ECO:0000256" key="2">
    <source>
        <dbReference type="ARBA" id="ARBA00023134"/>
    </source>
</evidence>
<dbReference type="InterPro" id="IPR050755">
    <property type="entry name" value="TRAFAC_YlqF/YawG_RiboMat"/>
</dbReference>
<dbReference type="GO" id="GO:0005525">
    <property type="term" value="F:GTP binding"/>
    <property type="evidence" value="ECO:0007669"/>
    <property type="project" value="UniProtKB-KW"/>
</dbReference>
<dbReference type="Proteomes" id="UP000235965">
    <property type="component" value="Unassembled WGS sequence"/>
</dbReference>
<keyword evidence="1" id="KW-0547">Nucleotide-binding</keyword>
<evidence type="ECO:0000256" key="1">
    <source>
        <dbReference type="ARBA" id="ARBA00022741"/>
    </source>
</evidence>